<accession>A0A3P8AJ78</accession>
<accession>A0A183GB01</accession>
<dbReference type="GO" id="GO:0003713">
    <property type="term" value="F:transcription coactivator activity"/>
    <property type="evidence" value="ECO:0007669"/>
    <property type="project" value="InterPro"/>
</dbReference>
<protein>
    <submittedName>
        <fullName evidence="3">GTD-binding domain-containing protein</fullName>
    </submittedName>
</protein>
<dbReference type="PANTHER" id="PTHR17085">
    <property type="entry name" value="NUCLEAR RECEPTOR COACTIVATOR 4"/>
    <property type="match status" value="1"/>
</dbReference>
<evidence type="ECO:0000313" key="3">
    <source>
        <dbReference type="WBParaSite" id="HPBE_0001923901-mRNA-1"/>
    </source>
</evidence>
<reference evidence="1 2" key="1">
    <citation type="submission" date="2018-11" db="EMBL/GenBank/DDBJ databases">
        <authorList>
            <consortium name="Pathogen Informatics"/>
        </authorList>
    </citation>
    <scope>NUCLEOTIDE SEQUENCE [LARGE SCALE GENOMIC DNA]</scope>
</reference>
<dbReference type="InterPro" id="IPR039947">
    <property type="entry name" value="NCoA-4"/>
</dbReference>
<name>A0A183GB01_HELPZ</name>
<dbReference type="WBParaSite" id="HPBE_0001923901-mRNA-1">
    <property type="protein sequence ID" value="HPBE_0001923901-mRNA-1"/>
    <property type="gene ID" value="HPBE_0001923901"/>
</dbReference>
<dbReference type="Proteomes" id="UP000050761">
    <property type="component" value="Unassembled WGS sequence"/>
</dbReference>
<evidence type="ECO:0000313" key="2">
    <source>
        <dbReference type="Proteomes" id="UP000050761"/>
    </source>
</evidence>
<reference evidence="3" key="2">
    <citation type="submission" date="2019-09" db="UniProtKB">
        <authorList>
            <consortium name="WormBaseParasite"/>
        </authorList>
    </citation>
    <scope>IDENTIFICATION</scope>
</reference>
<dbReference type="AlphaFoldDB" id="A0A183GB01"/>
<dbReference type="PANTHER" id="PTHR17085:SF3">
    <property type="entry name" value="NUCLEAR RECEPTOR COACTIVATOR 4"/>
    <property type="match status" value="1"/>
</dbReference>
<dbReference type="GO" id="GO:0006879">
    <property type="term" value="P:intracellular iron ion homeostasis"/>
    <property type="evidence" value="ECO:0007669"/>
    <property type="project" value="InterPro"/>
</dbReference>
<keyword evidence="2" id="KW-1185">Reference proteome</keyword>
<dbReference type="GO" id="GO:0009725">
    <property type="term" value="P:response to hormone"/>
    <property type="evidence" value="ECO:0007669"/>
    <property type="project" value="TreeGrafter"/>
</dbReference>
<evidence type="ECO:0000313" key="1">
    <source>
        <dbReference type="EMBL" id="VDP14482.1"/>
    </source>
</evidence>
<organism evidence="2 3">
    <name type="scientific">Heligmosomoides polygyrus</name>
    <name type="common">Parasitic roundworm</name>
    <dbReference type="NCBI Taxonomy" id="6339"/>
    <lineage>
        <taxon>Eukaryota</taxon>
        <taxon>Metazoa</taxon>
        <taxon>Ecdysozoa</taxon>
        <taxon>Nematoda</taxon>
        <taxon>Chromadorea</taxon>
        <taxon>Rhabditida</taxon>
        <taxon>Rhabditina</taxon>
        <taxon>Rhabditomorpha</taxon>
        <taxon>Strongyloidea</taxon>
        <taxon>Heligmosomidae</taxon>
        <taxon>Heligmosomoides</taxon>
    </lineage>
</organism>
<dbReference type="EMBL" id="UZAH01031225">
    <property type="protein sequence ID" value="VDP14482.1"/>
    <property type="molecule type" value="Genomic_DNA"/>
</dbReference>
<gene>
    <name evidence="1" type="ORF">HPBE_LOCUS19238</name>
</gene>
<sequence>MEGRSLEHGLAQKLMILENAAARVATVRAQLRTNIDQARKEVRSVMSQQMLLIRAREQELLDELDVIMNHRERSLEGQQQSLYRNIWECKQMLEKLRGTGGTSSVADVLSSLAHIDMSARESAHVSFESDAIGLRSTLLSFGTIRTSSKHDSRPTPGESLPMDMEEYDDDHMMSHKSVLRMRSTPTNPNSMSKQQVESVRRWLKRIPSGPGALEADMSSIMAEFDVVKTLQQPLSSWLMRIIPQERPKIETTAAAAPLPVSALHESLRSMKRPHSCAEVKRHYEFEDVIDSVRASSNECWVLGSEPLKKTRTEVGLAGHMVYVGLTSLRGMV</sequence>
<dbReference type="OrthoDB" id="6334544at2759"/>
<proteinExistence type="predicted"/>